<evidence type="ECO:0000313" key="3">
    <source>
        <dbReference type="Proteomes" id="UP001567538"/>
    </source>
</evidence>
<name>A0ABD1I8T1_SALDI</name>
<sequence length="67" mass="7444">MDAKDATRGLILLLSLELTSTSRIPSLSLTMSTMDSGQTCSSSRYSRRRRLFQPPEHVVFSPGGRDE</sequence>
<keyword evidence="1" id="KW-0732">Signal</keyword>
<dbReference type="AlphaFoldDB" id="A0ABD1I8T1"/>
<proteinExistence type="predicted"/>
<keyword evidence="3" id="KW-1185">Reference proteome</keyword>
<feature type="signal peptide" evidence="1">
    <location>
        <begin position="1"/>
        <end position="21"/>
    </location>
</feature>
<accession>A0ABD1I8T1</accession>
<reference evidence="2 3" key="1">
    <citation type="submission" date="2024-06" db="EMBL/GenBank/DDBJ databases">
        <title>A chromosome level genome sequence of Diviner's sage (Salvia divinorum).</title>
        <authorList>
            <person name="Ford S.A."/>
            <person name="Ro D.-K."/>
            <person name="Ness R.W."/>
            <person name="Phillips M.A."/>
        </authorList>
    </citation>
    <scope>NUCLEOTIDE SEQUENCE [LARGE SCALE GENOMIC DNA]</scope>
    <source>
        <strain evidence="2">SAF-2024a</strain>
        <tissue evidence="2">Leaf</tissue>
    </source>
</reference>
<dbReference type="EMBL" id="JBEAFC010000003">
    <property type="protein sequence ID" value="KAL1564228.1"/>
    <property type="molecule type" value="Genomic_DNA"/>
</dbReference>
<gene>
    <name evidence="2" type="ORF">AAHA92_06600</name>
</gene>
<protein>
    <recommendedName>
        <fullName evidence="4">Secreted protein</fullName>
    </recommendedName>
</protein>
<evidence type="ECO:0000313" key="2">
    <source>
        <dbReference type="EMBL" id="KAL1564228.1"/>
    </source>
</evidence>
<comment type="caution">
    <text evidence="2">The sequence shown here is derived from an EMBL/GenBank/DDBJ whole genome shotgun (WGS) entry which is preliminary data.</text>
</comment>
<dbReference type="Proteomes" id="UP001567538">
    <property type="component" value="Unassembled WGS sequence"/>
</dbReference>
<organism evidence="2 3">
    <name type="scientific">Salvia divinorum</name>
    <name type="common">Maria pastora</name>
    <name type="synonym">Diviner's sage</name>
    <dbReference type="NCBI Taxonomy" id="28513"/>
    <lineage>
        <taxon>Eukaryota</taxon>
        <taxon>Viridiplantae</taxon>
        <taxon>Streptophyta</taxon>
        <taxon>Embryophyta</taxon>
        <taxon>Tracheophyta</taxon>
        <taxon>Spermatophyta</taxon>
        <taxon>Magnoliopsida</taxon>
        <taxon>eudicotyledons</taxon>
        <taxon>Gunneridae</taxon>
        <taxon>Pentapetalae</taxon>
        <taxon>asterids</taxon>
        <taxon>lamiids</taxon>
        <taxon>Lamiales</taxon>
        <taxon>Lamiaceae</taxon>
        <taxon>Nepetoideae</taxon>
        <taxon>Mentheae</taxon>
        <taxon>Salviinae</taxon>
        <taxon>Salvia</taxon>
        <taxon>Salvia subgen. Calosphace</taxon>
    </lineage>
</organism>
<feature type="chain" id="PRO_5044768679" description="Secreted protein" evidence="1">
    <location>
        <begin position="22"/>
        <end position="67"/>
    </location>
</feature>
<evidence type="ECO:0000256" key="1">
    <source>
        <dbReference type="SAM" id="SignalP"/>
    </source>
</evidence>
<evidence type="ECO:0008006" key="4">
    <source>
        <dbReference type="Google" id="ProtNLM"/>
    </source>
</evidence>